<proteinExistence type="predicted"/>
<evidence type="ECO:0000256" key="1">
    <source>
        <dbReference type="SAM" id="MobiDB-lite"/>
    </source>
</evidence>
<organism evidence="2">
    <name type="scientific">Proboscia inermis</name>
    <dbReference type="NCBI Taxonomy" id="420281"/>
    <lineage>
        <taxon>Eukaryota</taxon>
        <taxon>Sar</taxon>
        <taxon>Stramenopiles</taxon>
        <taxon>Ochrophyta</taxon>
        <taxon>Bacillariophyta</taxon>
        <taxon>Coscinodiscophyceae</taxon>
        <taxon>Rhizosoleniophycidae</taxon>
        <taxon>Rhizosoleniales</taxon>
        <taxon>Rhizosoleniaceae</taxon>
        <taxon>Proboscia</taxon>
    </lineage>
</organism>
<feature type="compositionally biased region" description="Low complexity" evidence="1">
    <location>
        <begin position="35"/>
        <end position="48"/>
    </location>
</feature>
<accession>A0A7S0C242</accession>
<feature type="region of interest" description="Disordered" evidence="1">
    <location>
        <begin position="29"/>
        <end position="106"/>
    </location>
</feature>
<protein>
    <submittedName>
        <fullName evidence="2">Uncharacterized protein</fullName>
    </submittedName>
</protein>
<gene>
    <name evidence="2" type="ORF">PINE0816_LOCUS6684</name>
</gene>
<dbReference type="AlphaFoldDB" id="A0A7S0C242"/>
<sequence length="106" mass="11111">MFVGFLVGFITVLCIGNYFRAKRAQERQRQRRVAKQAQAAQNTQMTNNGRPNIGDPISPRQQGFQGSVGGGVAGGYNTSEVVGEGGAVGDGNSAYEPPNSHGGVQA</sequence>
<dbReference type="EMBL" id="HBEL01014011">
    <property type="protein sequence ID" value="CAD8410561.1"/>
    <property type="molecule type" value="Transcribed_RNA"/>
</dbReference>
<reference evidence="2" key="1">
    <citation type="submission" date="2021-01" db="EMBL/GenBank/DDBJ databases">
        <authorList>
            <person name="Corre E."/>
            <person name="Pelletier E."/>
            <person name="Niang G."/>
            <person name="Scheremetjew M."/>
            <person name="Finn R."/>
            <person name="Kale V."/>
            <person name="Holt S."/>
            <person name="Cochrane G."/>
            <person name="Meng A."/>
            <person name="Brown T."/>
            <person name="Cohen L."/>
        </authorList>
    </citation>
    <scope>NUCLEOTIDE SEQUENCE</scope>
    <source>
        <strain evidence="2">CCAP1064/1</strain>
    </source>
</reference>
<evidence type="ECO:0000313" key="2">
    <source>
        <dbReference type="EMBL" id="CAD8410561.1"/>
    </source>
</evidence>
<name>A0A7S0C242_9STRA</name>